<evidence type="ECO:0000313" key="3">
    <source>
        <dbReference type="EMBL" id="MBD1365624.1"/>
    </source>
</evidence>
<dbReference type="InterPro" id="IPR050190">
    <property type="entry name" value="UPF0213_domain"/>
</dbReference>
<evidence type="ECO:0000256" key="1">
    <source>
        <dbReference type="ARBA" id="ARBA00007435"/>
    </source>
</evidence>
<dbReference type="RefSeq" id="WP_191190287.1">
    <property type="nucleotide sequence ID" value="NZ_JACWMY010000009.1"/>
</dbReference>
<sequence>MFFTYILYSTNLDKYYIGSTSDLVDRLKKHNTNHKGFTGRTPDWTIVWTEEHPTKGTAGKREHQIKAWKSRKMIENLSNNLAQRIPIYNRERSLVRTR</sequence>
<evidence type="ECO:0000259" key="2">
    <source>
        <dbReference type="PROSITE" id="PS50164"/>
    </source>
</evidence>
<proteinExistence type="inferred from homology"/>
<comment type="caution">
    <text evidence="3">The sequence shown here is derived from an EMBL/GenBank/DDBJ whole genome shotgun (WGS) entry which is preliminary data.</text>
</comment>
<dbReference type="PANTHER" id="PTHR34477:SF5">
    <property type="entry name" value="BSL5627 PROTEIN"/>
    <property type="match status" value="1"/>
</dbReference>
<feature type="domain" description="GIY-YIG" evidence="2">
    <location>
        <begin position="1"/>
        <end position="77"/>
    </location>
</feature>
<accession>A0ABR7WTI3</accession>
<dbReference type="Pfam" id="PF01541">
    <property type="entry name" value="GIY-YIG"/>
    <property type="match status" value="1"/>
</dbReference>
<dbReference type="InterPro" id="IPR000305">
    <property type="entry name" value="GIY-YIG_endonuc"/>
</dbReference>
<dbReference type="EMBL" id="JACWMY010000009">
    <property type="protein sequence ID" value="MBD1365624.1"/>
    <property type="molecule type" value="Genomic_DNA"/>
</dbReference>
<reference evidence="3 4" key="1">
    <citation type="submission" date="2020-09" db="EMBL/GenBank/DDBJ databases">
        <title>Novel species of Mucilaginibacter isolated from a glacier on the Tibetan Plateau.</title>
        <authorList>
            <person name="Liu Q."/>
            <person name="Xin Y.-H."/>
        </authorList>
    </citation>
    <scope>NUCLEOTIDE SEQUENCE [LARGE SCALE GENOMIC DNA]</scope>
    <source>
        <strain evidence="3 4">ZT4R22</strain>
    </source>
</reference>
<dbReference type="PANTHER" id="PTHR34477">
    <property type="entry name" value="UPF0213 PROTEIN YHBQ"/>
    <property type="match status" value="1"/>
</dbReference>
<name>A0ABR7WTI3_9SPHI</name>
<gene>
    <name evidence="3" type="ORF">IDJ77_17545</name>
</gene>
<dbReference type="CDD" id="cd10449">
    <property type="entry name" value="GIY-YIG_SLX1_like"/>
    <property type="match status" value="1"/>
</dbReference>
<keyword evidence="4" id="KW-1185">Reference proteome</keyword>
<organism evidence="3 4">
    <name type="scientific">Mucilaginibacter pankratovii</name>
    <dbReference type="NCBI Taxonomy" id="2772110"/>
    <lineage>
        <taxon>Bacteria</taxon>
        <taxon>Pseudomonadati</taxon>
        <taxon>Bacteroidota</taxon>
        <taxon>Sphingobacteriia</taxon>
        <taxon>Sphingobacteriales</taxon>
        <taxon>Sphingobacteriaceae</taxon>
        <taxon>Mucilaginibacter</taxon>
    </lineage>
</organism>
<dbReference type="Gene3D" id="3.40.1440.10">
    <property type="entry name" value="GIY-YIG endonuclease"/>
    <property type="match status" value="1"/>
</dbReference>
<protein>
    <submittedName>
        <fullName evidence="3">GIY-YIG nuclease family protein</fullName>
    </submittedName>
</protein>
<comment type="similarity">
    <text evidence="1">Belongs to the UPF0213 family.</text>
</comment>
<dbReference type="SUPFAM" id="SSF82771">
    <property type="entry name" value="GIY-YIG endonuclease"/>
    <property type="match status" value="1"/>
</dbReference>
<dbReference type="PROSITE" id="PS50164">
    <property type="entry name" value="GIY_YIG"/>
    <property type="match status" value="1"/>
</dbReference>
<dbReference type="Proteomes" id="UP000606600">
    <property type="component" value="Unassembled WGS sequence"/>
</dbReference>
<evidence type="ECO:0000313" key="4">
    <source>
        <dbReference type="Proteomes" id="UP000606600"/>
    </source>
</evidence>
<dbReference type="InterPro" id="IPR035901">
    <property type="entry name" value="GIY-YIG_endonuc_sf"/>
</dbReference>